<organism evidence="2 3">
    <name type="scientific">Tanacetum coccineum</name>
    <dbReference type="NCBI Taxonomy" id="301880"/>
    <lineage>
        <taxon>Eukaryota</taxon>
        <taxon>Viridiplantae</taxon>
        <taxon>Streptophyta</taxon>
        <taxon>Embryophyta</taxon>
        <taxon>Tracheophyta</taxon>
        <taxon>Spermatophyta</taxon>
        <taxon>Magnoliopsida</taxon>
        <taxon>eudicotyledons</taxon>
        <taxon>Gunneridae</taxon>
        <taxon>Pentapetalae</taxon>
        <taxon>asterids</taxon>
        <taxon>campanulids</taxon>
        <taxon>Asterales</taxon>
        <taxon>Asteraceae</taxon>
        <taxon>Asteroideae</taxon>
        <taxon>Anthemideae</taxon>
        <taxon>Anthemidinae</taxon>
        <taxon>Tanacetum</taxon>
    </lineage>
</organism>
<name>A0ABQ4YZV9_9ASTR</name>
<sequence length="375" mass="42163">MDELISHVSEKTYIYGAIIVENQNLLFTISELKTRLENVEKGMNAVSSVRRPMNKDSHVKNSVLANTKKSKKKVAIYVRKNKQTDITSENVISNKENVIDVDVANTSKPKNFVLFVVFLYAKYGAYSMTFRKTRFSKESTLSKSLDTTYVVSKPKIDVRSTSKANNKVVQIVLPWDIISFSAWTFCDGRVLEVVFVIDKLASSPVLSKSKATSTKSMVGAFLNMKRSPLFDCERSNAGSFQSMGNMYILVIVDVILEYNLAMASEHDCFEPELQRFINHNSSAEEMNTPSKEDLDNLFGPLFKEYFEKTFSDTPINSVARLTQIHEDLPSTSLIIVEEHEAPPIVTTSDEQTSPISLTKADEFNQEDPAHSDGNS</sequence>
<gene>
    <name evidence="2" type="ORF">Tco_0749954</name>
</gene>
<protein>
    <submittedName>
        <fullName evidence="2">Uncharacterized protein</fullName>
    </submittedName>
</protein>
<feature type="region of interest" description="Disordered" evidence="1">
    <location>
        <begin position="341"/>
        <end position="375"/>
    </location>
</feature>
<evidence type="ECO:0000256" key="1">
    <source>
        <dbReference type="SAM" id="MobiDB-lite"/>
    </source>
</evidence>
<feature type="compositionally biased region" description="Basic and acidic residues" evidence="1">
    <location>
        <begin position="359"/>
        <end position="375"/>
    </location>
</feature>
<reference evidence="2" key="1">
    <citation type="journal article" date="2022" name="Int. J. Mol. Sci.">
        <title>Draft Genome of Tanacetum Coccineum: Genomic Comparison of Closely Related Tanacetum-Family Plants.</title>
        <authorList>
            <person name="Yamashiro T."/>
            <person name="Shiraishi A."/>
            <person name="Nakayama K."/>
            <person name="Satake H."/>
        </authorList>
    </citation>
    <scope>NUCLEOTIDE SEQUENCE</scope>
</reference>
<dbReference type="Proteomes" id="UP001151760">
    <property type="component" value="Unassembled WGS sequence"/>
</dbReference>
<dbReference type="EMBL" id="BQNB010010898">
    <property type="protein sequence ID" value="GJS83413.1"/>
    <property type="molecule type" value="Genomic_DNA"/>
</dbReference>
<proteinExistence type="predicted"/>
<keyword evidence="3" id="KW-1185">Reference proteome</keyword>
<accession>A0ABQ4YZV9</accession>
<evidence type="ECO:0000313" key="2">
    <source>
        <dbReference type="EMBL" id="GJS83413.1"/>
    </source>
</evidence>
<reference evidence="2" key="2">
    <citation type="submission" date="2022-01" db="EMBL/GenBank/DDBJ databases">
        <authorList>
            <person name="Yamashiro T."/>
            <person name="Shiraishi A."/>
            <person name="Satake H."/>
            <person name="Nakayama K."/>
        </authorList>
    </citation>
    <scope>NUCLEOTIDE SEQUENCE</scope>
</reference>
<feature type="compositionally biased region" description="Polar residues" evidence="1">
    <location>
        <begin position="345"/>
        <end position="356"/>
    </location>
</feature>
<evidence type="ECO:0000313" key="3">
    <source>
        <dbReference type="Proteomes" id="UP001151760"/>
    </source>
</evidence>
<comment type="caution">
    <text evidence="2">The sequence shown here is derived from an EMBL/GenBank/DDBJ whole genome shotgun (WGS) entry which is preliminary data.</text>
</comment>